<dbReference type="CDD" id="cd06664">
    <property type="entry name" value="IscU_like"/>
    <property type="match status" value="1"/>
</dbReference>
<sequence>LTGSATEPVDSTRCWLACVRRTVACREHRCVSVRCSSGWIARDQQQHNTAVKRKLKLITCCRHCQPLCTRQKHVAGCYTGAAGLRCGPRLQPTSRRSGRGLLSPAARRTRLRSPPLPSLRLESSLICRQAGAPFNYPSSQPSLPLPTPAQSRPMRCCSKLSVRLWAACVTQCALTPSRVCERCEPIRPAPFNASVPECARTCWQRRAYFAAVHCDDVHLGRYANENFYPDVHKLRPAAQFWEECAPMLAARGWALHGRGRRRLYVCAAARLNAANNALPVLQCEQYNAEADQWTIVSRCRCRTRRPARGCGRHVYVLGGFNVHTRLGSGWCAGWIWTRIKPSMSALCFRTLSLAVTASAHPGWPRVPPTTKNVLDHYENPRNGGLAGQGQQAASAPALVGLPPCGDVIEAADRDALTIMGRIVDAKVFKTFGCRLRHRQQQPSQPSGSRASLWTRPPGSRNSEIAQELRLRRKSSCTAPNAIKAALKDFKVKNADEAESDGEVTLRVAPADLPLPSLAPHHQQQKQQRRPRPCRGAGLESLIIDVLLHFRVSRCSRSALADGVATLSRAGRLSPNTDIVWISTNVDGAGLQVVDVELLSRTSTTLVSELAGSRRGSRLAAEPGSPVSSAAGPQAMRKPAMACRAVFAGAPADSDYIVALLLPLGWPLASAPRPVQQGATSVAHHPGAHGELVASNLSLLAAPGAEQVFQHLHQRWQMSMHSCSYSIKGEFDQHARGGPGCAGATSSVSWVVAAQLLLQPARCSSEFVRDADRRRAERETKKDRNFKTSKFVFLFFGNESSRND</sequence>
<keyword evidence="3" id="KW-1185">Reference proteome</keyword>
<evidence type="ECO:0000313" key="4">
    <source>
        <dbReference type="WBParaSite" id="maker-unitig_35437-snap-gene-0.2-mRNA-1"/>
    </source>
</evidence>
<evidence type="ECO:0000256" key="1">
    <source>
        <dbReference type="SAM" id="MobiDB-lite"/>
    </source>
</evidence>
<dbReference type="Gene3D" id="2.120.10.80">
    <property type="entry name" value="Kelch-type beta propeller"/>
    <property type="match status" value="1"/>
</dbReference>
<dbReference type="Proteomes" id="UP000095280">
    <property type="component" value="Unplaced"/>
</dbReference>
<organism evidence="3 4">
    <name type="scientific">Macrostomum lignano</name>
    <dbReference type="NCBI Taxonomy" id="282301"/>
    <lineage>
        <taxon>Eukaryota</taxon>
        <taxon>Metazoa</taxon>
        <taxon>Spiralia</taxon>
        <taxon>Lophotrochozoa</taxon>
        <taxon>Platyhelminthes</taxon>
        <taxon>Rhabditophora</taxon>
        <taxon>Macrostomorpha</taxon>
        <taxon>Macrostomida</taxon>
        <taxon>Macrostomidae</taxon>
        <taxon>Macrostomum</taxon>
    </lineage>
</organism>
<name>A0A1I8FIK2_9PLAT</name>
<accession>A0A1I8FIK2</accession>
<dbReference type="Pfam" id="PF01592">
    <property type="entry name" value="NifU_N"/>
    <property type="match status" value="1"/>
</dbReference>
<dbReference type="AlphaFoldDB" id="A0A1I8FIK2"/>
<feature type="region of interest" description="Disordered" evidence="1">
    <location>
        <begin position="612"/>
        <end position="632"/>
    </location>
</feature>
<protein>
    <submittedName>
        <fullName evidence="4">NifU_N domain-containing protein</fullName>
    </submittedName>
</protein>
<dbReference type="GO" id="GO:0005506">
    <property type="term" value="F:iron ion binding"/>
    <property type="evidence" value="ECO:0007669"/>
    <property type="project" value="InterPro"/>
</dbReference>
<feature type="region of interest" description="Disordered" evidence="1">
    <location>
        <begin position="436"/>
        <end position="460"/>
    </location>
</feature>
<proteinExistence type="predicted"/>
<dbReference type="PANTHER" id="PTHR10093">
    <property type="entry name" value="IRON-SULFUR CLUSTER ASSEMBLY ENZYME NIFU HOMOLOG"/>
    <property type="match status" value="1"/>
</dbReference>
<evidence type="ECO:0000313" key="3">
    <source>
        <dbReference type="Proteomes" id="UP000095280"/>
    </source>
</evidence>
<feature type="compositionally biased region" description="Low complexity" evidence="1">
    <location>
        <begin position="440"/>
        <end position="451"/>
    </location>
</feature>
<feature type="domain" description="NIF system FeS cluster assembly NifU N-terminal" evidence="2">
    <location>
        <begin position="370"/>
        <end position="433"/>
    </location>
</feature>
<dbReference type="SUPFAM" id="SSF117281">
    <property type="entry name" value="Kelch motif"/>
    <property type="match status" value="1"/>
</dbReference>
<dbReference type="WBParaSite" id="maker-unitig_35437-snap-gene-0.2-mRNA-1">
    <property type="protein sequence ID" value="maker-unitig_35437-snap-gene-0.2-mRNA-1"/>
    <property type="gene ID" value="maker-unitig_35437-snap-gene-0.2"/>
</dbReference>
<dbReference type="GO" id="GO:0051536">
    <property type="term" value="F:iron-sulfur cluster binding"/>
    <property type="evidence" value="ECO:0007669"/>
    <property type="project" value="InterPro"/>
</dbReference>
<dbReference type="InterPro" id="IPR015915">
    <property type="entry name" value="Kelch-typ_b-propeller"/>
</dbReference>
<dbReference type="GO" id="GO:0016226">
    <property type="term" value="P:iron-sulfur cluster assembly"/>
    <property type="evidence" value="ECO:0007669"/>
    <property type="project" value="InterPro"/>
</dbReference>
<reference evidence="4" key="1">
    <citation type="submission" date="2016-11" db="UniProtKB">
        <authorList>
            <consortium name="WormBaseParasite"/>
        </authorList>
    </citation>
    <scope>IDENTIFICATION</scope>
</reference>
<dbReference type="InterPro" id="IPR002871">
    <property type="entry name" value="NIF_FeS_clus_asmbl_NifU_N"/>
</dbReference>
<feature type="compositionally biased region" description="Basic residues" evidence="1">
    <location>
        <begin position="522"/>
        <end position="532"/>
    </location>
</feature>
<feature type="compositionally biased region" description="Low complexity" evidence="1">
    <location>
        <begin position="512"/>
        <end position="521"/>
    </location>
</feature>
<feature type="region of interest" description="Disordered" evidence="1">
    <location>
        <begin position="512"/>
        <end position="533"/>
    </location>
</feature>
<evidence type="ECO:0000259" key="2">
    <source>
        <dbReference type="Pfam" id="PF01592"/>
    </source>
</evidence>